<feature type="region of interest" description="Disordered" evidence="1">
    <location>
        <begin position="161"/>
        <end position="187"/>
    </location>
</feature>
<evidence type="ECO:0000259" key="2">
    <source>
        <dbReference type="Pfam" id="PF13699"/>
    </source>
</evidence>
<keyword evidence="4" id="KW-1185">Reference proteome</keyword>
<dbReference type="Pfam" id="PF06037">
    <property type="entry name" value="DUF922"/>
    <property type="match status" value="1"/>
</dbReference>
<evidence type="ECO:0000313" key="3">
    <source>
        <dbReference type="EMBL" id="ACC82087.1"/>
    </source>
</evidence>
<dbReference type="PhylomeDB" id="B2J320"/>
<dbReference type="OrthoDB" id="292792at2"/>
<dbReference type="KEGG" id="npu:Npun_R3697"/>
<gene>
    <name evidence="3" type="ordered locus">Npun_R3697</name>
</gene>
<feature type="compositionally biased region" description="Polar residues" evidence="1">
    <location>
        <begin position="260"/>
        <end position="271"/>
    </location>
</feature>
<accession>B2J320</accession>
<organism evidence="3 4">
    <name type="scientific">Nostoc punctiforme (strain ATCC 29133 / PCC 73102)</name>
    <dbReference type="NCBI Taxonomy" id="63737"/>
    <lineage>
        <taxon>Bacteria</taxon>
        <taxon>Bacillati</taxon>
        <taxon>Cyanobacteriota</taxon>
        <taxon>Cyanophyceae</taxon>
        <taxon>Nostocales</taxon>
        <taxon>Nostocaceae</taxon>
        <taxon>Nostoc</taxon>
    </lineage>
</organism>
<name>B2J320_NOSP7</name>
<feature type="region of interest" description="Disordered" evidence="1">
    <location>
        <begin position="260"/>
        <end position="295"/>
    </location>
</feature>
<dbReference type="EMBL" id="CP001037">
    <property type="protein sequence ID" value="ACC82087.1"/>
    <property type="molecule type" value="Genomic_DNA"/>
</dbReference>
<reference evidence="4" key="1">
    <citation type="submission" date="2008-04" db="EMBL/GenBank/DDBJ databases">
        <title>Complete sequence of chromosome of Nostoc punctiforme ATCC 29133.</title>
        <authorList>
            <consortium name="US DOE Joint Genome Institute"/>
            <person name="Copeland A."/>
            <person name="Lucas S."/>
            <person name="Lapidus A."/>
            <person name="Glavina del Rio T."/>
            <person name="Dalin E."/>
            <person name="Tice H."/>
            <person name="Pitluck S."/>
            <person name="Chain P."/>
            <person name="Malfatti S."/>
            <person name="Shin M."/>
            <person name="Vergez L."/>
            <person name="Schmutz J."/>
            <person name="Larimer F."/>
            <person name="Land M."/>
            <person name="Hauser L."/>
            <person name="Kyrpides N."/>
            <person name="Kim E."/>
            <person name="Meeks J.C."/>
            <person name="Elhai J."/>
            <person name="Campbell E.L."/>
            <person name="Thiel T."/>
            <person name="Longmire J."/>
            <person name="Potts M."/>
            <person name="Atlas R."/>
        </authorList>
    </citation>
    <scope>NUCLEOTIDE SEQUENCE [LARGE SCALE GENOMIC DNA]</scope>
    <source>
        <strain evidence="4">ATCC 29133 / PCC 73102</strain>
    </source>
</reference>
<feature type="compositionally biased region" description="Polar residues" evidence="1">
    <location>
        <begin position="161"/>
        <end position="182"/>
    </location>
</feature>
<reference evidence="3 4" key="2">
    <citation type="journal article" date="2013" name="Plant Physiol.">
        <title>A Nostoc punctiforme Sugar Transporter Necessary to Establish a Cyanobacterium-Plant Symbiosis.</title>
        <authorList>
            <person name="Ekman M."/>
            <person name="Picossi S."/>
            <person name="Campbell E.L."/>
            <person name="Meeks J.C."/>
            <person name="Flores E."/>
        </authorList>
    </citation>
    <scope>NUCLEOTIDE SEQUENCE [LARGE SCALE GENOMIC DNA]</scope>
    <source>
        <strain evidence="4">ATCC 29133 / PCC 73102</strain>
    </source>
</reference>
<evidence type="ECO:0000256" key="1">
    <source>
        <dbReference type="SAM" id="MobiDB-lite"/>
    </source>
</evidence>
<dbReference type="Proteomes" id="UP000001191">
    <property type="component" value="Chromosome"/>
</dbReference>
<dbReference type="EnsemblBacteria" id="ACC82087">
    <property type="protein sequence ID" value="ACC82087"/>
    <property type="gene ID" value="Npun_R3697"/>
</dbReference>
<dbReference type="AlphaFoldDB" id="B2J320"/>
<dbReference type="eggNOG" id="COG2885">
    <property type="taxonomic scope" value="Bacteria"/>
</dbReference>
<dbReference type="InterPro" id="IPR025295">
    <property type="entry name" value="eCIS_core_dom"/>
</dbReference>
<dbReference type="InterPro" id="IPR010321">
    <property type="entry name" value="DUF922"/>
</dbReference>
<protein>
    <recommendedName>
        <fullName evidence="2">eCIS core domain-containing protein</fullName>
    </recommendedName>
</protein>
<evidence type="ECO:0000313" key="4">
    <source>
        <dbReference type="Proteomes" id="UP000001191"/>
    </source>
</evidence>
<dbReference type="HOGENOM" id="CLU_567223_0_0_3"/>
<dbReference type="RefSeq" id="WP_012410058.1">
    <property type="nucleotide sequence ID" value="NC_010628.1"/>
</dbReference>
<feature type="domain" description="eCIS core" evidence="2">
    <location>
        <begin position="188"/>
        <end position="261"/>
    </location>
</feature>
<sequence>MSDVIRQDASRLRTFRQHNAGTSNFTNLSLVSSTIPTLANPTRGFGLPTNHTPLGTVTEVASDLQEAQPANEQSLEPEAIKEKPVVHDISRISLRRPQPQLAVSQPGDHYEQSADWVANQIMRMTRPEPKINLGEMGSQDIMQRKCAACEEEEELQTKLSLQRATDGSVQSENNIESQLNSSKGGGSPLSAEVQEFMEPRFGSNFNNVRVHTDSNAMQMSQSLGAQAFTHGSDVYFGAGKSPGNNELTAHELTHVVQQTGKVQKQSDTSTAPVPLDQASNGMPPKTGTTKIDHKNTTITASGKNITEAITNLTSQGKGEAGSVTCAPEKSVKTYQADDRSAEIIYEADVLVTETKAMPVWTELDKQCEPVKTEWARFYSALDQHENGHISIDEKAFKDLHKKLLGKTTSASDTIFNDTYTKANTDNNTYDTTTKHGLTQGTGVTPVQCGTEKVSQNGDESNAQIGVQTKQIEPKTLQQDLI</sequence>
<dbReference type="STRING" id="63737.Npun_R3697"/>
<proteinExistence type="predicted"/>
<dbReference type="Pfam" id="PF13699">
    <property type="entry name" value="eCIS_core"/>
    <property type="match status" value="1"/>
</dbReference>